<organism evidence="1">
    <name type="scientific">Siphoviridae sp. ctF2K4</name>
    <dbReference type="NCBI Taxonomy" id="2825401"/>
    <lineage>
        <taxon>Viruses</taxon>
        <taxon>Duplodnaviria</taxon>
        <taxon>Heunggongvirae</taxon>
        <taxon>Uroviricota</taxon>
        <taxon>Caudoviricetes</taxon>
    </lineage>
</organism>
<reference evidence="1" key="1">
    <citation type="journal article" date="2021" name="Proc. Natl. Acad. Sci. U.S.A.">
        <title>A Catalog of Tens of Thousands of Viruses from Human Metagenomes Reveals Hidden Associations with Chronic Diseases.</title>
        <authorList>
            <person name="Tisza M.J."/>
            <person name="Buck C.B."/>
        </authorList>
    </citation>
    <scope>NUCLEOTIDE SEQUENCE</scope>
    <source>
        <strain evidence="1">CtF2K4</strain>
    </source>
</reference>
<name>A0A8S5VFF6_9CAUD</name>
<accession>A0A8S5VFF6</accession>
<proteinExistence type="predicted"/>
<sequence>MYRQTFQVLPFGAVSYSYHLRNIVHYVTAIHYNIGSSSH</sequence>
<protein>
    <submittedName>
        <fullName evidence="1">Uncharacterized protein</fullName>
    </submittedName>
</protein>
<evidence type="ECO:0000313" key="1">
    <source>
        <dbReference type="EMBL" id="DAG05339.1"/>
    </source>
</evidence>
<dbReference type="EMBL" id="BK016256">
    <property type="protein sequence ID" value="DAG05339.1"/>
    <property type="molecule type" value="Genomic_DNA"/>
</dbReference>